<sequence>MLHVAHSFAQCDSSWASWGRTTRAVLRDTVPSRFSPHEQGSSNTIAPRAAYNFDGHAIIGFFDPSVSGDGYVALPDVSDVYNVLIIHHADADTDPASPTYGGVKLGTCFSPACTNGNISEADFITAVKDKTSKGKLVALGVFWNFGDNANGTAQAKFIDTVTAIIDKYGFNGLNMNDGGIPFLAVDERDDDFANPTTPAVVNFIATLKTIKSKYGDGFAGYQSYGAYLPVLHAIRGDLSTLILHHFDATDDVLNQAGIKVTQDTTDYWVALVQRPLSGFTVAGKNFPPFRASQIAIGSQLWDLDVVRSSIVTGLKCVMTGEQCGGIRLSGGPFPDFLGAAVLTIEDDEAHNGFFRQTMPPFFQDIAALLPCET</sequence>
<name>A0A165EW61_EXIGL</name>
<protein>
    <recommendedName>
        <fullName evidence="3">Chitinase</fullName>
    </recommendedName>
</protein>
<evidence type="ECO:0000313" key="2">
    <source>
        <dbReference type="Proteomes" id="UP000077266"/>
    </source>
</evidence>
<dbReference type="AlphaFoldDB" id="A0A165EW61"/>
<evidence type="ECO:0008006" key="3">
    <source>
        <dbReference type="Google" id="ProtNLM"/>
    </source>
</evidence>
<organism evidence="1 2">
    <name type="scientific">Exidia glandulosa HHB12029</name>
    <dbReference type="NCBI Taxonomy" id="1314781"/>
    <lineage>
        <taxon>Eukaryota</taxon>
        <taxon>Fungi</taxon>
        <taxon>Dikarya</taxon>
        <taxon>Basidiomycota</taxon>
        <taxon>Agaricomycotina</taxon>
        <taxon>Agaricomycetes</taxon>
        <taxon>Auriculariales</taxon>
        <taxon>Exidiaceae</taxon>
        <taxon>Exidia</taxon>
    </lineage>
</organism>
<dbReference type="InParanoid" id="A0A165EW61"/>
<dbReference type="Gene3D" id="3.20.20.80">
    <property type="entry name" value="Glycosidases"/>
    <property type="match status" value="1"/>
</dbReference>
<accession>A0A165EW61</accession>
<proteinExistence type="predicted"/>
<dbReference type="InterPro" id="IPR017853">
    <property type="entry name" value="GH"/>
</dbReference>
<evidence type="ECO:0000313" key="1">
    <source>
        <dbReference type="EMBL" id="KZV87826.1"/>
    </source>
</evidence>
<dbReference type="Proteomes" id="UP000077266">
    <property type="component" value="Unassembled WGS sequence"/>
</dbReference>
<dbReference type="EMBL" id="KV426114">
    <property type="protein sequence ID" value="KZV87826.1"/>
    <property type="molecule type" value="Genomic_DNA"/>
</dbReference>
<dbReference type="SUPFAM" id="SSF51445">
    <property type="entry name" value="(Trans)glycosidases"/>
    <property type="match status" value="1"/>
</dbReference>
<gene>
    <name evidence="1" type="ORF">EXIGLDRAFT_679552</name>
</gene>
<keyword evidence="2" id="KW-1185">Reference proteome</keyword>
<reference evidence="1 2" key="1">
    <citation type="journal article" date="2016" name="Mol. Biol. Evol.">
        <title>Comparative Genomics of Early-Diverging Mushroom-Forming Fungi Provides Insights into the Origins of Lignocellulose Decay Capabilities.</title>
        <authorList>
            <person name="Nagy L.G."/>
            <person name="Riley R."/>
            <person name="Tritt A."/>
            <person name="Adam C."/>
            <person name="Daum C."/>
            <person name="Floudas D."/>
            <person name="Sun H."/>
            <person name="Yadav J.S."/>
            <person name="Pangilinan J."/>
            <person name="Larsson K.H."/>
            <person name="Matsuura K."/>
            <person name="Barry K."/>
            <person name="Labutti K."/>
            <person name="Kuo R."/>
            <person name="Ohm R.A."/>
            <person name="Bhattacharya S.S."/>
            <person name="Shirouzu T."/>
            <person name="Yoshinaga Y."/>
            <person name="Martin F.M."/>
            <person name="Grigoriev I.V."/>
            <person name="Hibbett D.S."/>
        </authorList>
    </citation>
    <scope>NUCLEOTIDE SEQUENCE [LARGE SCALE GENOMIC DNA]</scope>
    <source>
        <strain evidence="1 2">HHB12029</strain>
    </source>
</reference>